<dbReference type="Gene3D" id="3.50.50.60">
    <property type="entry name" value="FAD/NAD(P)-binding domain"/>
    <property type="match status" value="1"/>
</dbReference>
<accession>A0A0C3LWN3</accession>
<dbReference type="STRING" id="1051891.A0A0C3LWN3"/>
<proteinExistence type="predicted"/>
<organism evidence="1 2">
    <name type="scientific">Tulasnella calospora MUT 4182</name>
    <dbReference type="NCBI Taxonomy" id="1051891"/>
    <lineage>
        <taxon>Eukaryota</taxon>
        <taxon>Fungi</taxon>
        <taxon>Dikarya</taxon>
        <taxon>Basidiomycota</taxon>
        <taxon>Agaricomycotina</taxon>
        <taxon>Agaricomycetes</taxon>
        <taxon>Cantharellales</taxon>
        <taxon>Tulasnellaceae</taxon>
        <taxon>Tulasnella</taxon>
    </lineage>
</organism>
<dbReference type="InterPro" id="IPR036188">
    <property type="entry name" value="FAD/NAD-bd_sf"/>
</dbReference>
<dbReference type="OrthoDB" id="1111734at2759"/>
<evidence type="ECO:0000313" key="1">
    <source>
        <dbReference type="EMBL" id="KIO25772.1"/>
    </source>
</evidence>
<dbReference type="EMBL" id="KN823036">
    <property type="protein sequence ID" value="KIO25772.1"/>
    <property type="molecule type" value="Genomic_DNA"/>
</dbReference>
<sequence>MVGDDAKLQNSPPVKVAIIGSGLAGLSAAYYLSKENQKRLHGAEGPLFEVHLFEKAATLGMDSASISVPLKDGKLVRVDVPMRSFQEAYYSNLVKLYREIGVGFRAAHFNYSFSTIRDSIKSAATTTTTTTTTTDRPRLETTLLYNGRGGLKGVSRPASPSDNSGCFCGTLPLLTQLATFAISTFFLLLNYLRLLVLSVPHRVWAPSQTERLDEWTRRTTPRSWISRRLGLDVRWSRFIGEVVVPLFSCVCTVAMEDVWAMPVEAILDYIYLGLFTPNYVASQGVQDVVARLAAALNPSHIHLSSTITSITPDPSNPSQASIHFTRSGASKEVNHTDDSLAPSSTSDRRILNFICSESRSPLTTSSICVPPNYAMATHVVFSSPSTRTPPQAIYQTTNPIFPPSSSSIISVTRMERAILTVSSKLALDDLFCDTTENAADWTKRGPTWGQLGLKQRKRKQLGPLQGVSITRQDSTVNGASEGPRIWVCGSYAFEGIPLLEGCVASARLVVQEGIAGNVSAHL</sequence>
<evidence type="ECO:0000313" key="2">
    <source>
        <dbReference type="Proteomes" id="UP000054248"/>
    </source>
</evidence>
<reference evidence="1 2" key="1">
    <citation type="submission" date="2014-04" db="EMBL/GenBank/DDBJ databases">
        <authorList>
            <consortium name="DOE Joint Genome Institute"/>
            <person name="Kuo A."/>
            <person name="Girlanda M."/>
            <person name="Perotto S."/>
            <person name="Kohler A."/>
            <person name="Nagy L.G."/>
            <person name="Floudas D."/>
            <person name="Copeland A."/>
            <person name="Barry K.W."/>
            <person name="Cichocki N."/>
            <person name="Veneault-Fourrey C."/>
            <person name="LaButti K."/>
            <person name="Lindquist E.A."/>
            <person name="Lipzen A."/>
            <person name="Lundell T."/>
            <person name="Morin E."/>
            <person name="Murat C."/>
            <person name="Sun H."/>
            <person name="Tunlid A."/>
            <person name="Henrissat B."/>
            <person name="Grigoriev I.V."/>
            <person name="Hibbett D.S."/>
            <person name="Martin F."/>
            <person name="Nordberg H.P."/>
            <person name="Cantor M.N."/>
            <person name="Hua S.X."/>
        </authorList>
    </citation>
    <scope>NUCLEOTIDE SEQUENCE [LARGE SCALE GENOMIC DNA]</scope>
    <source>
        <strain evidence="1 2">MUT 4182</strain>
    </source>
</reference>
<evidence type="ECO:0008006" key="3">
    <source>
        <dbReference type="Google" id="ProtNLM"/>
    </source>
</evidence>
<reference evidence="2" key="2">
    <citation type="submission" date="2015-01" db="EMBL/GenBank/DDBJ databases">
        <title>Evolutionary Origins and Diversification of the Mycorrhizal Mutualists.</title>
        <authorList>
            <consortium name="DOE Joint Genome Institute"/>
            <consortium name="Mycorrhizal Genomics Consortium"/>
            <person name="Kohler A."/>
            <person name="Kuo A."/>
            <person name="Nagy L.G."/>
            <person name="Floudas D."/>
            <person name="Copeland A."/>
            <person name="Barry K.W."/>
            <person name="Cichocki N."/>
            <person name="Veneault-Fourrey C."/>
            <person name="LaButti K."/>
            <person name="Lindquist E.A."/>
            <person name="Lipzen A."/>
            <person name="Lundell T."/>
            <person name="Morin E."/>
            <person name="Murat C."/>
            <person name="Riley R."/>
            <person name="Ohm R."/>
            <person name="Sun H."/>
            <person name="Tunlid A."/>
            <person name="Henrissat B."/>
            <person name="Grigoriev I.V."/>
            <person name="Hibbett D.S."/>
            <person name="Martin F."/>
        </authorList>
    </citation>
    <scope>NUCLEOTIDE SEQUENCE [LARGE SCALE GENOMIC DNA]</scope>
    <source>
        <strain evidence="2">MUT 4182</strain>
    </source>
</reference>
<keyword evidence="2" id="KW-1185">Reference proteome</keyword>
<dbReference type="AlphaFoldDB" id="A0A0C3LWN3"/>
<dbReference type="Proteomes" id="UP000054248">
    <property type="component" value="Unassembled WGS sequence"/>
</dbReference>
<dbReference type="PANTHER" id="PTHR42923">
    <property type="entry name" value="PROTOPORPHYRINOGEN OXIDASE"/>
    <property type="match status" value="1"/>
</dbReference>
<dbReference type="HOGENOM" id="CLU_028123_3_0_1"/>
<gene>
    <name evidence="1" type="ORF">M407DRAFT_8238</name>
</gene>
<dbReference type="SUPFAM" id="SSF51905">
    <property type="entry name" value="FAD/NAD(P)-binding domain"/>
    <property type="match status" value="1"/>
</dbReference>
<dbReference type="InterPro" id="IPR050464">
    <property type="entry name" value="Zeta_carotene_desat/Oxidored"/>
</dbReference>
<name>A0A0C3LWN3_9AGAM</name>
<dbReference type="PANTHER" id="PTHR42923:SF17">
    <property type="entry name" value="AMINE OXIDASE DOMAIN-CONTAINING PROTEIN"/>
    <property type="match status" value="1"/>
</dbReference>
<protein>
    <recommendedName>
        <fullName evidence="3">Amine oxidase domain-containing protein</fullName>
    </recommendedName>
</protein>
<dbReference type="GO" id="GO:0016491">
    <property type="term" value="F:oxidoreductase activity"/>
    <property type="evidence" value="ECO:0007669"/>
    <property type="project" value="TreeGrafter"/>
</dbReference>
<dbReference type="Pfam" id="PF13450">
    <property type="entry name" value="NAD_binding_8"/>
    <property type="match status" value="1"/>
</dbReference>